<dbReference type="Proteomes" id="UP000241736">
    <property type="component" value="Unassembled WGS sequence"/>
</dbReference>
<accession>A0A2P6MA22</accession>
<gene>
    <name evidence="1" type="ORF">C6N40_06380</name>
</gene>
<organism evidence="1 2">
    <name type="scientific">Arenimonas caeni</name>
    <dbReference type="NCBI Taxonomy" id="2058085"/>
    <lineage>
        <taxon>Bacteria</taxon>
        <taxon>Pseudomonadati</taxon>
        <taxon>Pseudomonadota</taxon>
        <taxon>Gammaproteobacteria</taxon>
        <taxon>Lysobacterales</taxon>
        <taxon>Lysobacteraceae</taxon>
        <taxon>Arenimonas</taxon>
    </lineage>
</organism>
<evidence type="ECO:0000313" key="1">
    <source>
        <dbReference type="EMBL" id="PRH82828.1"/>
    </source>
</evidence>
<proteinExistence type="predicted"/>
<dbReference type="AlphaFoldDB" id="A0A2P6MA22"/>
<keyword evidence="2" id="KW-1185">Reference proteome</keyword>
<name>A0A2P6MA22_9GAMM</name>
<reference evidence="1 2" key="1">
    <citation type="submission" date="2018-03" db="EMBL/GenBank/DDBJ databases">
        <title>Arenimonas caeni sp. nov., isolated from activated sludge.</title>
        <authorList>
            <person name="Liu H."/>
        </authorList>
    </citation>
    <scope>NUCLEOTIDE SEQUENCE [LARGE SCALE GENOMIC DNA]</scope>
    <source>
        <strain evidence="2">z29</strain>
    </source>
</reference>
<sequence>MLRYPYLREYVGRIAYDEAAEALDALAVQHAEQGEAVAKLVAQLRLLSKLYSKSNAVNKELVAEVDGNLREVIASLSRPTAVPVRSLTDQQKADRDALLYGCSFMLKGKHIPARDVTVVLAPKEPDAVAALPAKWRNEIEGAYLTGDPVIDARTETQIWMANKCADELGAALSMRGGA</sequence>
<dbReference type="EMBL" id="PVLF01000005">
    <property type="protein sequence ID" value="PRH82828.1"/>
    <property type="molecule type" value="Genomic_DNA"/>
</dbReference>
<comment type="caution">
    <text evidence="1">The sequence shown here is derived from an EMBL/GenBank/DDBJ whole genome shotgun (WGS) entry which is preliminary data.</text>
</comment>
<protein>
    <submittedName>
        <fullName evidence="1">Uncharacterized protein</fullName>
    </submittedName>
</protein>
<evidence type="ECO:0000313" key="2">
    <source>
        <dbReference type="Proteomes" id="UP000241736"/>
    </source>
</evidence>